<feature type="compositionally biased region" description="Low complexity" evidence="7">
    <location>
        <begin position="179"/>
        <end position="201"/>
    </location>
</feature>
<dbReference type="InterPro" id="IPR000253">
    <property type="entry name" value="FHA_dom"/>
</dbReference>
<dbReference type="GO" id="GO:0032153">
    <property type="term" value="C:cell division site"/>
    <property type="evidence" value="ECO:0007669"/>
    <property type="project" value="TreeGrafter"/>
</dbReference>
<evidence type="ECO:0000313" key="11">
    <source>
        <dbReference type="Proteomes" id="UP000280598"/>
    </source>
</evidence>
<dbReference type="PANTHER" id="PTHR15067">
    <property type="entry name" value="E3 UBIQUITIN-PROTEIN LIGASE RNF8"/>
    <property type="match status" value="1"/>
</dbReference>
<feature type="compositionally biased region" description="Gly residues" evidence="7">
    <location>
        <begin position="653"/>
        <end position="664"/>
    </location>
</feature>
<keyword evidence="5" id="KW-0862">Zinc</keyword>
<feature type="domain" description="RING-type" evidence="9">
    <location>
        <begin position="417"/>
        <end position="462"/>
    </location>
</feature>
<evidence type="ECO:0000256" key="6">
    <source>
        <dbReference type="PROSITE-ProRule" id="PRU00175"/>
    </source>
</evidence>
<dbReference type="GO" id="GO:0016567">
    <property type="term" value="P:protein ubiquitination"/>
    <property type="evidence" value="ECO:0007669"/>
    <property type="project" value="TreeGrafter"/>
</dbReference>
<feature type="compositionally biased region" description="Pro residues" evidence="7">
    <location>
        <begin position="599"/>
        <end position="612"/>
    </location>
</feature>
<dbReference type="InterPro" id="IPR008984">
    <property type="entry name" value="SMAD_FHA_dom_sf"/>
</dbReference>
<feature type="region of interest" description="Disordered" evidence="7">
    <location>
        <begin position="48"/>
        <end position="210"/>
    </location>
</feature>
<dbReference type="GO" id="GO:0005829">
    <property type="term" value="C:cytosol"/>
    <property type="evidence" value="ECO:0007669"/>
    <property type="project" value="TreeGrafter"/>
</dbReference>
<keyword evidence="1" id="KW-0808">Transferase</keyword>
<dbReference type="GO" id="GO:0000151">
    <property type="term" value="C:ubiquitin ligase complex"/>
    <property type="evidence" value="ECO:0007669"/>
    <property type="project" value="TreeGrafter"/>
</dbReference>
<sequence>MLGSTGPATATIHTSTSSATPTSPTRPSRLRGLSYLRSYTHNHLHAHLSSSIGSNSGTSTPTLERHPSTPRLTRSSSSPTSAFHPQSHEEPSTAGDQRAAETVGITEGENGWLPSVQGRSGLSRESLHPTSTTRESVSPDPPATMTRNRAATAVGPTAAANLSSRHHHPQDAPTVDIPGSGSEAATAGASASSAMPEASSSTGRSKDQMPTIRFIPHVEPPSSRSHHRPSLHFTAMSRTLKTPTSVVRVGRYSERDNTSPDPNTLPVGFKSKVVSRRHCELWYNTSQSQWYIRDVKSSSGTFLNHVRLSPPGQESRPYAVNDGDVVQLGIDFKGGEEIIFRCVKIRIECNRSWQKGLNKYNTSAHRKLLKHTSAGGGKKKSQRTATDSTAGATTTTTARDSDADAASVNTTSSTSECSICLNPVRPCQALFVAPCGHVWHYKCVRNLVHGPSYPHFLCPNCRFVADLEADVEPDEEEEEEEDEDEEEEEGMGFPEDGEEEGEWEPFVADDDAGRGGRDEGLIGDSGENDGERRVSNLSRKREAEETEILNHHHIDNDIPEADADNAANTTDRAPHGPQTTTTNPSQFPADDDDLAGLHSPPPPAPSSHPPHQTPSASIPVPTPLAHRPNPTSSSSSSYFPSTPSATAATAAAGSGGGGGGGGGSMNDLTTPLGPMTPRNDVGPFVLDGGAGIRAQQQQVLERQRGEEMGVRRRVEGGIAGDGDGEVERERERERERVDGVVREVVVEEDEDEAEVGEEGGVERGDGDGERDGGRDEGSAATAGTAAPTTAGKKC</sequence>
<evidence type="ECO:0000256" key="7">
    <source>
        <dbReference type="SAM" id="MobiDB-lite"/>
    </source>
</evidence>
<evidence type="ECO:0000313" key="10">
    <source>
        <dbReference type="EMBL" id="RMY99218.1"/>
    </source>
</evidence>
<dbReference type="PROSITE" id="PS50006">
    <property type="entry name" value="FHA_DOMAIN"/>
    <property type="match status" value="1"/>
</dbReference>
<dbReference type="SMART" id="SM00184">
    <property type="entry name" value="RING"/>
    <property type="match status" value="1"/>
</dbReference>
<feature type="compositionally biased region" description="Low complexity" evidence="7">
    <location>
        <begin position="49"/>
        <end position="60"/>
    </location>
</feature>
<feature type="compositionally biased region" description="Acidic residues" evidence="7">
    <location>
        <begin position="470"/>
        <end position="510"/>
    </location>
</feature>
<feature type="compositionally biased region" description="Low complexity" evidence="7">
    <location>
        <begin position="779"/>
        <end position="794"/>
    </location>
</feature>
<evidence type="ECO:0000256" key="5">
    <source>
        <dbReference type="ARBA" id="ARBA00022833"/>
    </source>
</evidence>
<feature type="region of interest" description="Disordered" evidence="7">
    <location>
        <begin position="470"/>
        <end position="794"/>
    </location>
</feature>
<accession>A0A3M7GE64</accession>
<gene>
    <name evidence="10" type="ORF">D0860_08343</name>
</gene>
<evidence type="ECO:0000256" key="3">
    <source>
        <dbReference type="ARBA" id="ARBA00022771"/>
    </source>
</evidence>
<evidence type="ECO:0008006" key="12">
    <source>
        <dbReference type="Google" id="ProtNLM"/>
    </source>
</evidence>
<keyword evidence="3 6" id="KW-0863">Zinc-finger</keyword>
<dbReference type="Pfam" id="PF17123">
    <property type="entry name" value="zf-RING_11"/>
    <property type="match status" value="1"/>
</dbReference>
<evidence type="ECO:0000256" key="4">
    <source>
        <dbReference type="ARBA" id="ARBA00022786"/>
    </source>
</evidence>
<dbReference type="GO" id="GO:0061630">
    <property type="term" value="F:ubiquitin protein ligase activity"/>
    <property type="evidence" value="ECO:0007669"/>
    <property type="project" value="TreeGrafter"/>
</dbReference>
<feature type="compositionally biased region" description="Low complexity" evidence="7">
    <location>
        <begin position="630"/>
        <end position="652"/>
    </location>
</feature>
<feature type="compositionally biased region" description="Low complexity" evidence="7">
    <location>
        <begin position="384"/>
        <end position="398"/>
    </location>
</feature>
<evidence type="ECO:0000256" key="1">
    <source>
        <dbReference type="ARBA" id="ARBA00022679"/>
    </source>
</evidence>
<organism evidence="10 11">
    <name type="scientific">Hortaea werneckii</name>
    <name type="common">Black yeast</name>
    <name type="synonym">Cladosporium werneckii</name>
    <dbReference type="NCBI Taxonomy" id="91943"/>
    <lineage>
        <taxon>Eukaryota</taxon>
        <taxon>Fungi</taxon>
        <taxon>Dikarya</taxon>
        <taxon>Ascomycota</taxon>
        <taxon>Pezizomycotina</taxon>
        <taxon>Dothideomycetes</taxon>
        <taxon>Dothideomycetidae</taxon>
        <taxon>Mycosphaerellales</taxon>
        <taxon>Teratosphaeriaceae</taxon>
        <taxon>Hortaea</taxon>
    </lineage>
</organism>
<dbReference type="EMBL" id="QWIS01000285">
    <property type="protein sequence ID" value="RMY99218.1"/>
    <property type="molecule type" value="Genomic_DNA"/>
</dbReference>
<feature type="compositionally biased region" description="Basic and acidic residues" evidence="7">
    <location>
        <begin position="511"/>
        <end position="520"/>
    </location>
</feature>
<dbReference type="AlphaFoldDB" id="A0A3M7GE64"/>
<feature type="compositionally biased region" description="Low complexity" evidence="7">
    <location>
        <begin position="69"/>
        <end position="81"/>
    </location>
</feature>
<feature type="compositionally biased region" description="Low complexity" evidence="7">
    <location>
        <begin position="7"/>
        <end position="27"/>
    </location>
</feature>
<feature type="compositionally biased region" description="Low complexity" evidence="7">
    <location>
        <begin position="150"/>
        <end position="160"/>
    </location>
</feature>
<feature type="compositionally biased region" description="Acidic residues" evidence="7">
    <location>
        <begin position="746"/>
        <end position="759"/>
    </location>
</feature>
<dbReference type="SMART" id="SM00240">
    <property type="entry name" value="FHA"/>
    <property type="match status" value="1"/>
</dbReference>
<feature type="compositionally biased region" description="Polar residues" evidence="7">
    <location>
        <begin position="577"/>
        <end position="586"/>
    </location>
</feature>
<proteinExistence type="predicted"/>
<feature type="compositionally biased region" description="Basic and acidic residues" evidence="7">
    <location>
        <begin position="725"/>
        <end position="745"/>
    </location>
</feature>
<dbReference type="SUPFAM" id="SSF57850">
    <property type="entry name" value="RING/U-box"/>
    <property type="match status" value="1"/>
</dbReference>
<evidence type="ECO:0000259" key="8">
    <source>
        <dbReference type="PROSITE" id="PS50006"/>
    </source>
</evidence>
<dbReference type="FunFam" id="2.60.200.20:FF:000030">
    <property type="entry name" value="FHA domain-containing protein"/>
    <property type="match status" value="1"/>
</dbReference>
<dbReference type="SUPFAM" id="SSF49879">
    <property type="entry name" value="SMAD/FHA domain"/>
    <property type="match status" value="1"/>
</dbReference>
<dbReference type="Gene3D" id="3.30.40.10">
    <property type="entry name" value="Zinc/RING finger domain, C3HC4 (zinc finger)"/>
    <property type="match status" value="1"/>
</dbReference>
<dbReference type="PANTHER" id="PTHR15067:SF7">
    <property type="entry name" value="E3 UBIQUITIN-PROTEIN LIGASE DMA1-RELATED"/>
    <property type="match status" value="1"/>
</dbReference>
<reference evidence="10 11" key="1">
    <citation type="journal article" date="2018" name="BMC Genomics">
        <title>Genomic evidence for intraspecific hybridization in a clonal and extremely halotolerant yeast.</title>
        <authorList>
            <person name="Gostincar C."/>
            <person name="Stajich J.E."/>
            <person name="Zupancic J."/>
            <person name="Zalar P."/>
            <person name="Gunde-Cimerman N."/>
        </authorList>
    </citation>
    <scope>NUCLEOTIDE SEQUENCE [LARGE SCALE GENOMIC DNA]</scope>
    <source>
        <strain evidence="10 11">EXF-562</strain>
    </source>
</reference>
<feature type="compositionally biased region" description="Basic and acidic residues" evidence="7">
    <location>
        <begin position="529"/>
        <end position="556"/>
    </location>
</feature>
<dbReference type="InterPro" id="IPR001841">
    <property type="entry name" value="Znf_RING"/>
</dbReference>
<comment type="caution">
    <text evidence="10">The sequence shown here is derived from an EMBL/GenBank/DDBJ whole genome shotgun (WGS) entry which is preliminary data.</text>
</comment>
<dbReference type="Gene3D" id="2.60.200.20">
    <property type="match status" value="1"/>
</dbReference>
<feature type="domain" description="FHA" evidence="8">
    <location>
        <begin position="247"/>
        <end position="308"/>
    </location>
</feature>
<evidence type="ECO:0000256" key="2">
    <source>
        <dbReference type="ARBA" id="ARBA00022723"/>
    </source>
</evidence>
<feature type="region of interest" description="Disordered" evidence="7">
    <location>
        <begin position="370"/>
        <end position="408"/>
    </location>
</feature>
<dbReference type="Proteomes" id="UP000280598">
    <property type="component" value="Unassembled WGS sequence"/>
</dbReference>
<name>A0A3M7GE64_HORWE</name>
<feature type="compositionally biased region" description="Basic and acidic residues" evidence="7">
    <location>
        <begin position="760"/>
        <end position="777"/>
    </location>
</feature>
<feature type="region of interest" description="Disordered" evidence="7">
    <location>
        <begin position="1"/>
        <end position="30"/>
    </location>
</feature>
<keyword evidence="2" id="KW-0479">Metal-binding</keyword>
<evidence type="ECO:0000259" key="9">
    <source>
        <dbReference type="PROSITE" id="PS50089"/>
    </source>
</evidence>
<keyword evidence="4" id="KW-0833">Ubl conjugation pathway</keyword>
<dbReference type="Pfam" id="PF00498">
    <property type="entry name" value="FHA"/>
    <property type="match status" value="1"/>
</dbReference>
<dbReference type="PROSITE" id="PS50089">
    <property type="entry name" value="ZF_RING_2"/>
    <property type="match status" value="1"/>
</dbReference>
<dbReference type="VEuPathDB" id="FungiDB:BTJ68_12566"/>
<dbReference type="GO" id="GO:0006511">
    <property type="term" value="P:ubiquitin-dependent protein catabolic process"/>
    <property type="evidence" value="ECO:0007669"/>
    <property type="project" value="TreeGrafter"/>
</dbReference>
<protein>
    <recommendedName>
        <fullName evidence="12">RING-type E3 ubiquitin transferase</fullName>
    </recommendedName>
</protein>
<dbReference type="GO" id="GO:0008270">
    <property type="term" value="F:zinc ion binding"/>
    <property type="evidence" value="ECO:0007669"/>
    <property type="project" value="UniProtKB-KW"/>
</dbReference>
<feature type="compositionally biased region" description="Basic and acidic residues" evidence="7">
    <location>
        <begin position="701"/>
        <end position="715"/>
    </location>
</feature>
<dbReference type="InterPro" id="IPR013083">
    <property type="entry name" value="Znf_RING/FYVE/PHD"/>
</dbReference>